<reference evidence="1 2" key="1">
    <citation type="submission" date="2019-02" db="EMBL/GenBank/DDBJ databases">
        <authorList>
            <person name="Khodamoradi S."/>
            <person name="Hahnke R.L."/>
            <person name="Kaempfer P."/>
            <person name="Schumann P."/>
            <person name="Rohde M."/>
            <person name="Steinert M."/>
            <person name="Luzhetskyy A."/>
            <person name="Wink J."/>
            <person name="Ruckert C."/>
        </authorList>
    </citation>
    <scope>NUCLEOTIDE SEQUENCE [LARGE SCALE GENOMIC DNA]</scope>
    <source>
        <strain evidence="1 2">M2</strain>
        <plasmid evidence="2">phim2</plasmid>
    </source>
</reference>
<accession>A0A4P6Q813</accession>
<keyword evidence="1" id="KW-0614">Plasmid</keyword>
<proteinExistence type="predicted"/>
<evidence type="ECO:0000313" key="2">
    <source>
        <dbReference type="Proteomes" id="UP000292235"/>
    </source>
</evidence>
<dbReference type="RefSeq" id="WP_131103037.1">
    <property type="nucleotide sequence ID" value="NZ_CP036456.1"/>
</dbReference>
<keyword evidence="2" id="KW-1185">Reference proteome</keyword>
<sequence>MAATDQSPQRARLRAYLEARRGRLRLTIDQVAATAGIRSNTYARVRDGDADIQPATVSGLEDALCWAPGSIQRILDGGDPVETSAAANAAEPSYAEDSLRGALDAGDTYPSGAARPPLHDLARDWNLLQGLTWVPHPDDPTLRYYVLRRLHRGRIWTHPQTVPATTPFEEVWRQLTAEQDEQLARIDEALGAHGDGTRPE</sequence>
<dbReference type="GeneID" id="39493902"/>
<dbReference type="AlphaFoldDB" id="A0A4P6Q813"/>
<geneLocation type="plasmid" evidence="2">
    <name>phim2</name>
</geneLocation>
<dbReference type="OrthoDB" id="3538837at2"/>
<protein>
    <submittedName>
        <fullName evidence="1">Uncharacterized protein</fullName>
    </submittedName>
</protein>
<dbReference type="Proteomes" id="UP000292235">
    <property type="component" value="Plasmid phiM2"/>
</dbReference>
<gene>
    <name evidence="1" type="ORF">EKD16_25715</name>
</gene>
<name>A0A4P6Q813_9ACTN</name>
<dbReference type="KEGG" id="strr:EKD16_25715"/>
<dbReference type="EMBL" id="CP036456">
    <property type="protein sequence ID" value="QBI56883.1"/>
    <property type="molecule type" value="Genomic_DNA"/>
</dbReference>
<organism evidence="1 2">
    <name type="scientific">Streptomonospora litoralis</name>
    <dbReference type="NCBI Taxonomy" id="2498135"/>
    <lineage>
        <taxon>Bacteria</taxon>
        <taxon>Bacillati</taxon>
        <taxon>Actinomycetota</taxon>
        <taxon>Actinomycetes</taxon>
        <taxon>Streptosporangiales</taxon>
        <taxon>Nocardiopsidaceae</taxon>
        <taxon>Streptomonospora</taxon>
    </lineage>
</organism>
<evidence type="ECO:0000313" key="1">
    <source>
        <dbReference type="EMBL" id="QBI56883.1"/>
    </source>
</evidence>